<evidence type="ECO:0000313" key="2">
    <source>
        <dbReference type="Proteomes" id="UP001519287"/>
    </source>
</evidence>
<dbReference type="EMBL" id="JAGGLB010000021">
    <property type="protein sequence ID" value="MBP1993756.1"/>
    <property type="molecule type" value="Genomic_DNA"/>
</dbReference>
<gene>
    <name evidence="1" type="ORF">J2Z66_005382</name>
</gene>
<accession>A0ABS4J1Q8</accession>
<sequence length="34" mass="4066">MMQQDKIQKVTAYITRFHQGNQQLLVLKEEFVSI</sequence>
<reference evidence="1 2" key="1">
    <citation type="submission" date="2021-03" db="EMBL/GenBank/DDBJ databases">
        <title>Genomic Encyclopedia of Type Strains, Phase IV (KMG-IV): sequencing the most valuable type-strain genomes for metagenomic binning, comparative biology and taxonomic classification.</title>
        <authorList>
            <person name="Goeker M."/>
        </authorList>
    </citation>
    <scope>NUCLEOTIDE SEQUENCE [LARGE SCALE GENOMIC DNA]</scope>
    <source>
        <strain evidence="1 2">DSM 26048</strain>
    </source>
</reference>
<keyword evidence="2" id="KW-1185">Reference proteome</keyword>
<protein>
    <submittedName>
        <fullName evidence="1">Uncharacterized protein</fullName>
    </submittedName>
</protein>
<dbReference type="Proteomes" id="UP001519287">
    <property type="component" value="Unassembled WGS sequence"/>
</dbReference>
<organism evidence="1 2">
    <name type="scientific">Paenibacillus eucommiae</name>
    <dbReference type="NCBI Taxonomy" id="1355755"/>
    <lineage>
        <taxon>Bacteria</taxon>
        <taxon>Bacillati</taxon>
        <taxon>Bacillota</taxon>
        <taxon>Bacilli</taxon>
        <taxon>Bacillales</taxon>
        <taxon>Paenibacillaceae</taxon>
        <taxon>Paenibacillus</taxon>
    </lineage>
</organism>
<proteinExistence type="predicted"/>
<comment type="caution">
    <text evidence="1">The sequence shown here is derived from an EMBL/GenBank/DDBJ whole genome shotgun (WGS) entry which is preliminary data.</text>
</comment>
<name>A0ABS4J1Q8_9BACL</name>
<evidence type="ECO:0000313" key="1">
    <source>
        <dbReference type="EMBL" id="MBP1993756.1"/>
    </source>
</evidence>